<reference evidence="3 4" key="1">
    <citation type="submission" date="2019-12" db="EMBL/GenBank/DDBJ databases">
        <authorList>
            <person name="Lee S.D."/>
        </authorList>
    </citation>
    <scope>NUCLEOTIDE SEQUENCE [LARGE SCALE GENOMIC DNA]</scope>
    <source>
        <strain evidence="3 4">SAP-6</strain>
    </source>
</reference>
<sequence length="308" mass="34678">MFEWCKNRLEITGRSVFVDVMQQWVTGQEIPQYRHAVQQSIRLFLAGAAGILKPVKPMEYRPFPGLVSHGTGSAVAQNQAFQYWLELLQQDPAFNAEVIRQIDRIYLQSGIASVKWESLPVDARQVMTQLMVRQYADWFGVANWSYYIDGSACWERLGIMPECACNCDMLMVLPSRLAAELNGNGRLLAGIPTTGSLYSQLYGTEWPSGHNVLWYRDRINSLRLEFDTPSYPPSSEVMGELSAVFDCEIRHWYQEPVNGIRGYDCFDRGDHVDSAEYGAGPLSNALSPYPAESTLVAEQGSLLLSKEA</sequence>
<dbReference type="SUPFAM" id="SSF160940">
    <property type="entry name" value="Api92-like"/>
    <property type="match status" value="1"/>
</dbReference>
<proteinExistence type="predicted"/>
<dbReference type="RefSeq" id="WP_162366956.1">
    <property type="nucleotide sequence ID" value="NZ_WUBS01000011.1"/>
</dbReference>
<dbReference type="InterPro" id="IPR023136">
    <property type="entry name" value="Api92-like_dom_sf"/>
</dbReference>
<dbReference type="Pfam" id="PF18406">
    <property type="entry name" value="DUF1281_C"/>
    <property type="match status" value="1"/>
</dbReference>
<evidence type="ECO:0000259" key="2">
    <source>
        <dbReference type="Pfam" id="PF18406"/>
    </source>
</evidence>
<name>A0A845SH86_9GAMM</name>
<organism evidence="3 4">
    <name type="scientific">Acerihabitans arboris</name>
    <dbReference type="NCBI Taxonomy" id="2691583"/>
    <lineage>
        <taxon>Bacteria</taxon>
        <taxon>Pseudomonadati</taxon>
        <taxon>Pseudomonadota</taxon>
        <taxon>Gammaproteobacteria</taxon>
        <taxon>Enterobacterales</taxon>
        <taxon>Pectobacteriaceae</taxon>
        <taxon>Acerihabitans</taxon>
    </lineage>
</organism>
<keyword evidence="4" id="KW-1185">Reference proteome</keyword>
<feature type="domain" description="DUF1281" evidence="1">
    <location>
        <begin position="30"/>
        <end position="206"/>
    </location>
</feature>
<dbReference type="AlphaFoldDB" id="A0A845SH86"/>
<comment type="caution">
    <text evidence="3">The sequence shown here is derived from an EMBL/GenBank/DDBJ whole genome shotgun (WGS) entry which is preliminary data.</text>
</comment>
<dbReference type="InterPro" id="IPR041329">
    <property type="entry name" value="YubB_C"/>
</dbReference>
<feature type="domain" description="YubB ferredoxin-like" evidence="2">
    <location>
        <begin position="209"/>
        <end position="275"/>
    </location>
</feature>
<dbReference type="Gene3D" id="3.30.70.1270">
    <property type="entry name" value="Api92-like domains"/>
    <property type="match status" value="1"/>
</dbReference>
<gene>
    <name evidence="3" type="ORF">GRH90_15985</name>
</gene>
<reference evidence="3 4" key="2">
    <citation type="submission" date="2020-02" db="EMBL/GenBank/DDBJ databases">
        <title>The new genus of Enterobacteriales.</title>
        <authorList>
            <person name="Kim I.S."/>
        </authorList>
    </citation>
    <scope>NUCLEOTIDE SEQUENCE [LARGE SCALE GENOMIC DNA]</scope>
    <source>
        <strain evidence="3 4">SAP-6</strain>
    </source>
</reference>
<evidence type="ECO:0000259" key="1">
    <source>
        <dbReference type="Pfam" id="PF06924"/>
    </source>
</evidence>
<dbReference type="EMBL" id="WUBS01000011">
    <property type="protein sequence ID" value="NDL64240.1"/>
    <property type="molecule type" value="Genomic_DNA"/>
</dbReference>
<evidence type="ECO:0000313" key="4">
    <source>
        <dbReference type="Proteomes" id="UP000461443"/>
    </source>
</evidence>
<dbReference type="InterPro" id="IPR009694">
    <property type="entry name" value="DUF1281"/>
</dbReference>
<dbReference type="Proteomes" id="UP000461443">
    <property type="component" value="Unassembled WGS sequence"/>
</dbReference>
<protein>
    <submittedName>
        <fullName evidence="3">DUF1281 domain-containing protein</fullName>
    </submittedName>
</protein>
<dbReference type="Pfam" id="PF06924">
    <property type="entry name" value="DUF1281"/>
    <property type="match status" value="1"/>
</dbReference>
<dbReference type="Gene3D" id="1.10.3530.10">
    <property type="entry name" value="Api92-like"/>
    <property type="match status" value="1"/>
</dbReference>
<evidence type="ECO:0000313" key="3">
    <source>
        <dbReference type="EMBL" id="NDL64240.1"/>
    </source>
</evidence>
<accession>A0A845SH86</accession>